<dbReference type="AlphaFoldDB" id="A0ABD3BKD3"/>
<dbReference type="Proteomes" id="UP001632038">
    <property type="component" value="Unassembled WGS sequence"/>
</dbReference>
<protein>
    <submittedName>
        <fullName evidence="1">Uncharacterized protein</fullName>
    </submittedName>
</protein>
<accession>A0ABD3BKD3</accession>
<evidence type="ECO:0000313" key="1">
    <source>
        <dbReference type="EMBL" id="KAL3617222.1"/>
    </source>
</evidence>
<reference evidence="2" key="1">
    <citation type="journal article" date="2024" name="IScience">
        <title>Strigolactones Initiate the Formation of Haustorium-like Structures in Castilleja.</title>
        <authorList>
            <person name="Buerger M."/>
            <person name="Peterson D."/>
            <person name="Chory J."/>
        </authorList>
    </citation>
    <scope>NUCLEOTIDE SEQUENCE [LARGE SCALE GENOMIC DNA]</scope>
</reference>
<dbReference type="EMBL" id="JAVIJP010000086">
    <property type="protein sequence ID" value="KAL3617222.1"/>
    <property type="molecule type" value="Genomic_DNA"/>
</dbReference>
<evidence type="ECO:0000313" key="2">
    <source>
        <dbReference type="Proteomes" id="UP001632038"/>
    </source>
</evidence>
<gene>
    <name evidence="1" type="ORF">CASFOL_038969</name>
</gene>
<keyword evidence="2" id="KW-1185">Reference proteome</keyword>
<name>A0ABD3BKD3_9LAMI</name>
<sequence length="59" mass="6763">MAPPMSSFFIPKNAAAKCFSLSRFSGGSKRFDITIKLSTPKFLLLTHWFLEVEFEDQFT</sequence>
<proteinExistence type="predicted"/>
<organism evidence="1 2">
    <name type="scientific">Castilleja foliolosa</name>
    <dbReference type="NCBI Taxonomy" id="1961234"/>
    <lineage>
        <taxon>Eukaryota</taxon>
        <taxon>Viridiplantae</taxon>
        <taxon>Streptophyta</taxon>
        <taxon>Embryophyta</taxon>
        <taxon>Tracheophyta</taxon>
        <taxon>Spermatophyta</taxon>
        <taxon>Magnoliopsida</taxon>
        <taxon>eudicotyledons</taxon>
        <taxon>Gunneridae</taxon>
        <taxon>Pentapetalae</taxon>
        <taxon>asterids</taxon>
        <taxon>lamiids</taxon>
        <taxon>Lamiales</taxon>
        <taxon>Orobanchaceae</taxon>
        <taxon>Pedicularideae</taxon>
        <taxon>Castillejinae</taxon>
        <taxon>Castilleja</taxon>
    </lineage>
</organism>
<comment type="caution">
    <text evidence="1">The sequence shown here is derived from an EMBL/GenBank/DDBJ whole genome shotgun (WGS) entry which is preliminary data.</text>
</comment>